<sequence>MDHKLMCKYLNIADSYFKGKNADMKIINKDPAIKYYCYNGVCETNEAGINALVAYIFNQFKRSIEANEYNKYDEYFLMWLSDKLFKIHDESKDKDNEITLNQAYDTYLKNHKVNFNYWNFFYNIESLKESNLWYMSEFYKLLDKICKTITDYEKNRDEITNLITNSTECSNQYISIYNDIPKCQSYLDLLNKLKGIYDDFRNYAIQDTDSNNNLETDLKKLTKPDGEEMDAVKGFNSYNFSNSKCKVKKKSASLKKEDSPSLTPSPEQPKEPSSDRKGPGGGSEDSTGGQDAINIVPAASSLEILNAATYLVNATPSFETINTKITEVTDTIKNLYSTALTNLETTYDKYSNVLKEIINSISTDSNEVDPSGGSDDSKSGSGGDVDDQSPLQKDSSQTSSGNHNSDKSDQGSEKPGEDPVITSENPGTKTNGNGTIGIGDIFIFKEFKKIGIPIIVIIISITLVIMYKFLVFDRRKKLKRKKMKKVPNLFGVNKTT</sequence>
<proteinExistence type="predicted"/>
<keyword evidence="2" id="KW-1133">Transmembrane helix</keyword>
<dbReference type="VEuPathDB" id="PlasmoDB:PCHAS_1371100"/>
<feature type="region of interest" description="Disordered" evidence="1">
    <location>
        <begin position="251"/>
        <end position="291"/>
    </location>
</feature>
<accession>A0A4V0KBL9</accession>
<gene>
    <name evidence="3" type="ORF">PCHAS_1371100</name>
</gene>
<dbReference type="GeneID" id="27795080"/>
<dbReference type="Pfam" id="PF06022">
    <property type="entry name" value="Cir_Bir_Yir"/>
    <property type="match status" value="1"/>
</dbReference>
<dbReference type="Proteomes" id="UP000071118">
    <property type="component" value="Chromosome 13"/>
</dbReference>
<evidence type="ECO:0000313" key="3">
    <source>
        <dbReference type="EMBL" id="VTZ70663.1"/>
    </source>
</evidence>
<protein>
    <submittedName>
        <fullName evidence="3">CIR protein</fullName>
    </submittedName>
</protein>
<reference evidence="3 4" key="1">
    <citation type="journal article" date="2014" name="BMC Biol.">
        <title>A comprehensive evaluation of rodent malaria parasite genomes and gene expression.</title>
        <authorList>
            <person name="Otto T.D."/>
            <person name="Bohme U."/>
            <person name="Jackson A.P."/>
            <person name="Hunt M."/>
            <person name="Franke-Fayard B."/>
            <person name="Hoeijmakers W.A."/>
            <person name="Religa A.A."/>
            <person name="Robertson L."/>
            <person name="Sanders M."/>
            <person name="Ogun S.A."/>
            <person name="Cunningham D."/>
            <person name="Erhart A."/>
            <person name="Billker O."/>
            <person name="Khan S.M."/>
            <person name="Stunnenberg H.G."/>
            <person name="Langhorne J."/>
            <person name="Holder A.A."/>
            <person name="Waters A.P."/>
            <person name="Newbold C.I."/>
            <person name="Pain A."/>
            <person name="Berriman M."/>
            <person name="Janse C.J."/>
        </authorList>
    </citation>
    <scope>NUCLEOTIDE SEQUENCE [LARGE SCALE GENOMIC DNA]</scope>
    <source>
        <strain evidence="3 4">AS</strain>
    </source>
</reference>
<dbReference type="OrthoDB" id="373277at2759"/>
<dbReference type="RefSeq" id="XP_016654780.1">
    <property type="nucleotide sequence ID" value="XM_016799498.1"/>
</dbReference>
<organism evidence="3 4">
    <name type="scientific">Plasmodium chabaudi chabaudi</name>
    <dbReference type="NCBI Taxonomy" id="31271"/>
    <lineage>
        <taxon>Eukaryota</taxon>
        <taxon>Sar</taxon>
        <taxon>Alveolata</taxon>
        <taxon>Apicomplexa</taxon>
        <taxon>Aconoidasida</taxon>
        <taxon>Haemosporida</taxon>
        <taxon>Plasmodiidae</taxon>
        <taxon>Plasmodium</taxon>
        <taxon>Plasmodium (Vinckeia)</taxon>
    </lineage>
</organism>
<keyword evidence="2" id="KW-0472">Membrane</keyword>
<keyword evidence="4" id="KW-1185">Reference proteome</keyword>
<feature type="compositionally biased region" description="Basic and acidic residues" evidence="1">
    <location>
        <begin position="268"/>
        <end position="278"/>
    </location>
</feature>
<feature type="compositionally biased region" description="Polar residues" evidence="1">
    <location>
        <begin position="389"/>
        <end position="403"/>
    </location>
</feature>
<dbReference type="KEGG" id="pcb:PCHAS_1371100"/>
<feature type="region of interest" description="Disordered" evidence="1">
    <location>
        <begin position="363"/>
        <end position="432"/>
    </location>
</feature>
<keyword evidence="2" id="KW-0812">Transmembrane</keyword>
<evidence type="ECO:0000256" key="2">
    <source>
        <dbReference type="SAM" id="Phobius"/>
    </source>
</evidence>
<dbReference type="EMBL" id="LK022890">
    <property type="protein sequence ID" value="VTZ70663.1"/>
    <property type="molecule type" value="Genomic_DNA"/>
</dbReference>
<evidence type="ECO:0000313" key="4">
    <source>
        <dbReference type="Proteomes" id="UP000071118"/>
    </source>
</evidence>
<name>A0A4V0KBL9_PLACU</name>
<dbReference type="InterPro" id="IPR006477">
    <property type="entry name" value="Yir_bir_cir"/>
</dbReference>
<feature type="compositionally biased region" description="Basic and acidic residues" evidence="1">
    <location>
        <begin position="404"/>
        <end position="417"/>
    </location>
</feature>
<evidence type="ECO:0000256" key="1">
    <source>
        <dbReference type="SAM" id="MobiDB-lite"/>
    </source>
</evidence>
<dbReference type="AlphaFoldDB" id="A0A4V0KBL9"/>
<feature type="transmembrane region" description="Helical" evidence="2">
    <location>
        <begin position="450"/>
        <end position="472"/>
    </location>
</feature>